<accession>A0A1Z3HGK3</accession>
<feature type="region of interest" description="Disordered" evidence="1">
    <location>
        <begin position="107"/>
        <end position="154"/>
    </location>
</feature>
<evidence type="ECO:0000313" key="2">
    <source>
        <dbReference type="EMBL" id="ASC69375.1"/>
    </source>
</evidence>
<dbReference type="KEGG" id="hhg:XM38_003020"/>
<feature type="compositionally biased region" description="Basic residues" evidence="1">
    <location>
        <begin position="48"/>
        <end position="58"/>
    </location>
</feature>
<feature type="region of interest" description="Disordered" evidence="1">
    <location>
        <begin position="1"/>
        <end position="70"/>
    </location>
</feature>
<gene>
    <name evidence="2" type="ORF">XM38_003020</name>
</gene>
<protein>
    <submittedName>
        <fullName evidence="2">Uncharacterized protein</fullName>
    </submittedName>
</protein>
<dbReference type="Proteomes" id="UP000191901">
    <property type="component" value="Chromosome"/>
</dbReference>
<name>A0A1Z3HGK3_9CYAN</name>
<feature type="compositionally biased region" description="Basic and acidic residues" evidence="1">
    <location>
        <begin position="9"/>
        <end position="23"/>
    </location>
</feature>
<feature type="compositionally biased region" description="Low complexity" evidence="1">
    <location>
        <begin position="128"/>
        <end position="139"/>
    </location>
</feature>
<evidence type="ECO:0000256" key="1">
    <source>
        <dbReference type="SAM" id="MobiDB-lite"/>
    </source>
</evidence>
<organism evidence="2 3">
    <name type="scientific">Halomicronema hongdechloris C2206</name>
    <dbReference type="NCBI Taxonomy" id="1641165"/>
    <lineage>
        <taxon>Bacteria</taxon>
        <taxon>Bacillati</taxon>
        <taxon>Cyanobacteriota</taxon>
        <taxon>Cyanophyceae</taxon>
        <taxon>Nodosilineales</taxon>
        <taxon>Nodosilineaceae</taxon>
        <taxon>Halomicronema</taxon>
    </lineage>
</organism>
<dbReference type="AlphaFoldDB" id="A0A1Z3HGK3"/>
<evidence type="ECO:0000313" key="3">
    <source>
        <dbReference type="Proteomes" id="UP000191901"/>
    </source>
</evidence>
<dbReference type="EMBL" id="CP021983">
    <property type="protein sequence ID" value="ASC69375.1"/>
    <property type="molecule type" value="Genomic_DNA"/>
</dbReference>
<keyword evidence="3" id="KW-1185">Reference proteome</keyword>
<sequence length="196" mass="21000">MGWSIGSDRSSHRIGQEAMDLDKTALGFPSQRARPRGSRSPRTPTTRAFRRPGPRGRNGRSAVQDRVASAETRDGGFSALGAATAPLPCPLILYPLSAYLPAHPPFDREPKHSLTQNSKLKTHQPVGPSFSSLLTPHSSSPHHPKALRAGSANTPSPIHPFSVLRSPLLASTWNQTAAEALNYSIGNISIMDVSGQ</sequence>
<reference evidence="2 3" key="1">
    <citation type="journal article" date="2016" name="Biochim. Biophys. Acta">
        <title>Characterization of red-shifted phycobilisomes isolated from the chlorophyll f-containing cyanobacterium Halomicronema hongdechloris.</title>
        <authorList>
            <person name="Li Y."/>
            <person name="Lin Y."/>
            <person name="Garvey C.J."/>
            <person name="Birch D."/>
            <person name="Corkery R.W."/>
            <person name="Loughlin P.C."/>
            <person name="Scheer H."/>
            <person name="Willows R.D."/>
            <person name="Chen M."/>
        </authorList>
    </citation>
    <scope>NUCLEOTIDE SEQUENCE [LARGE SCALE GENOMIC DNA]</scope>
    <source>
        <strain evidence="2 3">C2206</strain>
    </source>
</reference>
<proteinExistence type="predicted"/>